<keyword evidence="4" id="KW-0548">Nucleotidyltransferase</keyword>
<dbReference type="AlphaFoldDB" id="A0A3B1B3M8"/>
<dbReference type="CDD" id="cd05403">
    <property type="entry name" value="NT_KNTase_like"/>
    <property type="match status" value="1"/>
</dbReference>
<evidence type="ECO:0000256" key="4">
    <source>
        <dbReference type="ARBA" id="ARBA00022695"/>
    </source>
</evidence>
<gene>
    <name evidence="11" type="ORF">MNBD_GAMMA26-2450</name>
</gene>
<dbReference type="PANTHER" id="PTHR33571">
    <property type="entry name" value="SSL8005 PROTEIN"/>
    <property type="match status" value="1"/>
</dbReference>
<dbReference type="Gene3D" id="3.30.460.10">
    <property type="entry name" value="Beta Polymerase, domain 2"/>
    <property type="match status" value="1"/>
</dbReference>
<dbReference type="InterPro" id="IPR002934">
    <property type="entry name" value="Polymerase_NTP_transf_dom"/>
</dbReference>
<dbReference type="PANTHER" id="PTHR33571:SF12">
    <property type="entry name" value="BSL3053 PROTEIN"/>
    <property type="match status" value="1"/>
</dbReference>
<dbReference type="Pfam" id="PF01909">
    <property type="entry name" value="NTP_transf_2"/>
    <property type="match status" value="1"/>
</dbReference>
<keyword evidence="2" id="KW-1277">Toxin-antitoxin system</keyword>
<dbReference type="InterPro" id="IPR052038">
    <property type="entry name" value="Type-VII_TA_antitoxin"/>
</dbReference>
<organism evidence="11">
    <name type="scientific">hydrothermal vent metagenome</name>
    <dbReference type="NCBI Taxonomy" id="652676"/>
    <lineage>
        <taxon>unclassified sequences</taxon>
        <taxon>metagenomes</taxon>
        <taxon>ecological metagenomes</taxon>
    </lineage>
</organism>
<evidence type="ECO:0000256" key="8">
    <source>
        <dbReference type="ARBA" id="ARBA00022842"/>
    </source>
</evidence>
<dbReference type="GO" id="GO:0046872">
    <property type="term" value="F:metal ion binding"/>
    <property type="evidence" value="ECO:0007669"/>
    <property type="project" value="UniProtKB-KW"/>
</dbReference>
<evidence type="ECO:0000256" key="9">
    <source>
        <dbReference type="ARBA" id="ARBA00038276"/>
    </source>
</evidence>
<dbReference type="SUPFAM" id="SSF81301">
    <property type="entry name" value="Nucleotidyltransferase"/>
    <property type="match status" value="1"/>
</dbReference>
<reference evidence="11" key="1">
    <citation type="submission" date="2018-06" db="EMBL/GenBank/DDBJ databases">
        <authorList>
            <person name="Zhirakovskaya E."/>
        </authorList>
    </citation>
    <scope>NUCLEOTIDE SEQUENCE</scope>
</reference>
<evidence type="ECO:0000259" key="10">
    <source>
        <dbReference type="Pfam" id="PF01909"/>
    </source>
</evidence>
<dbReference type="GO" id="GO:0005524">
    <property type="term" value="F:ATP binding"/>
    <property type="evidence" value="ECO:0007669"/>
    <property type="project" value="UniProtKB-KW"/>
</dbReference>
<evidence type="ECO:0000256" key="1">
    <source>
        <dbReference type="ARBA" id="ARBA00001946"/>
    </source>
</evidence>
<keyword evidence="6" id="KW-0547">Nucleotide-binding</keyword>
<evidence type="ECO:0000256" key="6">
    <source>
        <dbReference type="ARBA" id="ARBA00022741"/>
    </source>
</evidence>
<feature type="domain" description="Polymerase nucleotidyl transferase" evidence="10">
    <location>
        <begin position="14"/>
        <end position="93"/>
    </location>
</feature>
<proteinExistence type="inferred from homology"/>
<dbReference type="GO" id="GO:0016779">
    <property type="term" value="F:nucleotidyltransferase activity"/>
    <property type="evidence" value="ECO:0007669"/>
    <property type="project" value="UniProtKB-KW"/>
</dbReference>
<dbReference type="EMBL" id="UOFX01000076">
    <property type="protein sequence ID" value="VAX10732.1"/>
    <property type="molecule type" value="Genomic_DNA"/>
</dbReference>
<accession>A0A3B1B3M8</accession>
<keyword evidence="7" id="KW-0067">ATP-binding</keyword>
<evidence type="ECO:0000256" key="5">
    <source>
        <dbReference type="ARBA" id="ARBA00022723"/>
    </source>
</evidence>
<protein>
    <recommendedName>
        <fullName evidence="10">Polymerase nucleotidyl transferase domain-containing protein</fullName>
    </recommendedName>
</protein>
<sequence>MKPSVALEQYREDIRQIVARYNTYNARVFESVLTGHDTDTSDLDFLVDTTSDTTLMDIGAIRFELKTLLGVKVDVLTPNGLPTTFRDRVLKEALPV</sequence>
<keyword evidence="8" id="KW-0460">Magnesium</keyword>
<evidence type="ECO:0000313" key="11">
    <source>
        <dbReference type="EMBL" id="VAX10732.1"/>
    </source>
</evidence>
<comment type="cofactor">
    <cofactor evidence="1">
        <name>Mg(2+)</name>
        <dbReference type="ChEBI" id="CHEBI:18420"/>
    </cofactor>
</comment>
<dbReference type="InterPro" id="IPR043519">
    <property type="entry name" value="NT_sf"/>
</dbReference>
<keyword evidence="5" id="KW-0479">Metal-binding</keyword>
<evidence type="ECO:0000256" key="2">
    <source>
        <dbReference type="ARBA" id="ARBA00022649"/>
    </source>
</evidence>
<name>A0A3B1B3M8_9ZZZZ</name>
<evidence type="ECO:0000256" key="7">
    <source>
        <dbReference type="ARBA" id="ARBA00022840"/>
    </source>
</evidence>
<keyword evidence="3" id="KW-0808">Transferase</keyword>
<comment type="similarity">
    <text evidence="9">Belongs to the MntA antitoxin family.</text>
</comment>
<evidence type="ECO:0000256" key="3">
    <source>
        <dbReference type="ARBA" id="ARBA00022679"/>
    </source>
</evidence>